<keyword evidence="3" id="KW-1185">Reference proteome</keyword>
<feature type="compositionally biased region" description="Basic residues" evidence="1">
    <location>
        <begin position="39"/>
        <end position="49"/>
    </location>
</feature>
<reference evidence="2 3" key="1">
    <citation type="journal article" date="2023" name="Plants (Basel)">
        <title>Bridging the Gap: Combining Genomics and Transcriptomics Approaches to Understand Stylosanthes scabra, an Orphan Legume from the Brazilian Caatinga.</title>
        <authorList>
            <person name="Ferreira-Neto J.R.C."/>
            <person name="da Silva M.D."/>
            <person name="Binneck E."/>
            <person name="de Melo N.F."/>
            <person name="da Silva R.H."/>
            <person name="de Melo A.L.T.M."/>
            <person name="Pandolfi V."/>
            <person name="Bustamante F.O."/>
            <person name="Brasileiro-Vidal A.C."/>
            <person name="Benko-Iseppon A.M."/>
        </authorList>
    </citation>
    <scope>NUCLEOTIDE SEQUENCE [LARGE SCALE GENOMIC DNA]</scope>
    <source>
        <tissue evidence="2">Leaves</tissue>
    </source>
</reference>
<dbReference type="EMBL" id="JASCZI010031076">
    <property type="protein sequence ID" value="MED6125875.1"/>
    <property type="molecule type" value="Genomic_DNA"/>
</dbReference>
<feature type="region of interest" description="Disordered" evidence="1">
    <location>
        <begin position="1"/>
        <end position="26"/>
    </location>
</feature>
<protein>
    <submittedName>
        <fullName evidence="2">Uncharacterized protein</fullName>
    </submittedName>
</protein>
<proteinExistence type="predicted"/>
<dbReference type="Proteomes" id="UP001341840">
    <property type="component" value="Unassembled WGS sequence"/>
</dbReference>
<evidence type="ECO:0000313" key="3">
    <source>
        <dbReference type="Proteomes" id="UP001341840"/>
    </source>
</evidence>
<name>A0ABU6RPC9_9FABA</name>
<organism evidence="2 3">
    <name type="scientific">Stylosanthes scabra</name>
    <dbReference type="NCBI Taxonomy" id="79078"/>
    <lineage>
        <taxon>Eukaryota</taxon>
        <taxon>Viridiplantae</taxon>
        <taxon>Streptophyta</taxon>
        <taxon>Embryophyta</taxon>
        <taxon>Tracheophyta</taxon>
        <taxon>Spermatophyta</taxon>
        <taxon>Magnoliopsida</taxon>
        <taxon>eudicotyledons</taxon>
        <taxon>Gunneridae</taxon>
        <taxon>Pentapetalae</taxon>
        <taxon>rosids</taxon>
        <taxon>fabids</taxon>
        <taxon>Fabales</taxon>
        <taxon>Fabaceae</taxon>
        <taxon>Papilionoideae</taxon>
        <taxon>50 kb inversion clade</taxon>
        <taxon>dalbergioids sensu lato</taxon>
        <taxon>Dalbergieae</taxon>
        <taxon>Pterocarpus clade</taxon>
        <taxon>Stylosanthes</taxon>
    </lineage>
</organism>
<accession>A0ABU6RPC9</accession>
<sequence length="233" mass="27062">MKSRTPRWSKRGVHSSTKARQASQSSQCFLQTWSKRNTHHASQAHHQVSKPRLEEGAPRLDMGFRHSPRLDVVNKRDAHTKFKTWFIQAQSKLSPSSWQAPKTHVQCTFRLGPNVGLDVIINVPQASYMTLLHDPGPRSSYRFVNPRGNNTLLTFYYLIRSGALADGASKLRKGFGHHIMGHENGKDWQENKRKIMEQRQLKKAKRESKVKFSSWRMQRQKSNIRNTSWTYQL</sequence>
<gene>
    <name evidence="2" type="ORF">PIB30_072751</name>
</gene>
<feature type="region of interest" description="Disordered" evidence="1">
    <location>
        <begin position="39"/>
        <end position="61"/>
    </location>
</feature>
<evidence type="ECO:0000313" key="2">
    <source>
        <dbReference type="EMBL" id="MED6125875.1"/>
    </source>
</evidence>
<feature type="compositionally biased region" description="Basic and acidic residues" evidence="1">
    <location>
        <begin position="51"/>
        <end position="61"/>
    </location>
</feature>
<feature type="compositionally biased region" description="Polar residues" evidence="1">
    <location>
        <begin position="14"/>
        <end position="26"/>
    </location>
</feature>
<feature type="compositionally biased region" description="Basic residues" evidence="1">
    <location>
        <begin position="1"/>
        <end position="13"/>
    </location>
</feature>
<comment type="caution">
    <text evidence="2">The sequence shown here is derived from an EMBL/GenBank/DDBJ whole genome shotgun (WGS) entry which is preliminary data.</text>
</comment>
<evidence type="ECO:0000256" key="1">
    <source>
        <dbReference type="SAM" id="MobiDB-lite"/>
    </source>
</evidence>